<evidence type="ECO:0000256" key="7">
    <source>
        <dbReference type="RuleBase" id="RU000461"/>
    </source>
</evidence>
<name>A0A1H0L6N2_9PSEU</name>
<keyword evidence="9" id="KW-1185">Reference proteome</keyword>
<evidence type="ECO:0000256" key="4">
    <source>
        <dbReference type="ARBA" id="ARBA00023002"/>
    </source>
</evidence>
<evidence type="ECO:0000256" key="3">
    <source>
        <dbReference type="ARBA" id="ARBA00022723"/>
    </source>
</evidence>
<evidence type="ECO:0000256" key="1">
    <source>
        <dbReference type="ARBA" id="ARBA00010617"/>
    </source>
</evidence>
<organism evidence="8 9">
    <name type="scientific">Actinokineospora alba</name>
    <dbReference type="NCBI Taxonomy" id="504798"/>
    <lineage>
        <taxon>Bacteria</taxon>
        <taxon>Bacillati</taxon>
        <taxon>Actinomycetota</taxon>
        <taxon>Actinomycetes</taxon>
        <taxon>Pseudonocardiales</taxon>
        <taxon>Pseudonocardiaceae</taxon>
        <taxon>Actinokineospora</taxon>
    </lineage>
</organism>
<dbReference type="InterPro" id="IPR001128">
    <property type="entry name" value="Cyt_P450"/>
</dbReference>
<dbReference type="PANTHER" id="PTHR46696">
    <property type="entry name" value="P450, PUTATIVE (EUROFUNG)-RELATED"/>
    <property type="match status" value="1"/>
</dbReference>
<dbReference type="InterPro" id="IPR036396">
    <property type="entry name" value="Cyt_P450_sf"/>
</dbReference>
<dbReference type="InterPro" id="IPR002397">
    <property type="entry name" value="Cyt_P450_B"/>
</dbReference>
<dbReference type="GO" id="GO:0005506">
    <property type="term" value="F:iron ion binding"/>
    <property type="evidence" value="ECO:0007669"/>
    <property type="project" value="InterPro"/>
</dbReference>
<evidence type="ECO:0000256" key="6">
    <source>
        <dbReference type="ARBA" id="ARBA00023033"/>
    </source>
</evidence>
<dbReference type="GO" id="GO:0020037">
    <property type="term" value="F:heme binding"/>
    <property type="evidence" value="ECO:0007669"/>
    <property type="project" value="InterPro"/>
</dbReference>
<evidence type="ECO:0008006" key="10">
    <source>
        <dbReference type="Google" id="ProtNLM"/>
    </source>
</evidence>
<gene>
    <name evidence="8" type="ORF">SAMN05192558_10434</name>
</gene>
<sequence length="411" mass="46487">MTTAAVALSADPFSLSNPELIPDPYPTYAAMRHDEPIHQSSMYGGSWVIFAHDDITTLLRDPRLSNNRATLPIKALPLAQQQEFADIVPVLTRWVAFFDGHDHAVRRQHMNKMCDLFSRDKLAPIIQKAIDTLLAGWSGRHDLISEFARPLPAMVITQLLGAPMDDHVQLAEWSDDIAYLFGASSLTVEDLRRGQRAIHAFARYLRDQTHNAMRRHNPTMITKLVEEETDNFRFILDDACGQAMLLMFAGLEPLRYLIGNATWSLEWHPEQRHLITENDRTLRHAVEEFLRYDGPVQYIGRMVTEDFTYKGHKFTAGQPVLLYIGAANRDENQFRDPETLDLTRRPNPHLSFGRGAHNCIGATLVREQTALALHALATRFPALRVAPDVPPVYNTNLGFRGFSSLTVDTGL</sequence>
<keyword evidence="6 7" id="KW-0503">Monooxygenase</keyword>
<keyword evidence="5 7" id="KW-0408">Iron</keyword>
<dbReference type="InterPro" id="IPR017972">
    <property type="entry name" value="Cyt_P450_CS"/>
</dbReference>
<dbReference type="EMBL" id="FNJB01000004">
    <property type="protein sequence ID" value="SDO63914.1"/>
    <property type="molecule type" value="Genomic_DNA"/>
</dbReference>
<dbReference type="GO" id="GO:0016705">
    <property type="term" value="F:oxidoreductase activity, acting on paired donors, with incorporation or reduction of molecular oxygen"/>
    <property type="evidence" value="ECO:0007669"/>
    <property type="project" value="InterPro"/>
</dbReference>
<keyword evidence="3 7" id="KW-0479">Metal-binding</keyword>
<evidence type="ECO:0000256" key="5">
    <source>
        <dbReference type="ARBA" id="ARBA00023004"/>
    </source>
</evidence>
<dbReference type="PROSITE" id="PS00086">
    <property type="entry name" value="CYTOCHROME_P450"/>
    <property type="match status" value="1"/>
</dbReference>
<evidence type="ECO:0000256" key="2">
    <source>
        <dbReference type="ARBA" id="ARBA00022617"/>
    </source>
</evidence>
<dbReference type="OrthoDB" id="502624at2"/>
<evidence type="ECO:0000313" key="9">
    <source>
        <dbReference type="Proteomes" id="UP000199651"/>
    </source>
</evidence>
<keyword evidence="2 7" id="KW-0349">Heme</keyword>
<evidence type="ECO:0000313" key="8">
    <source>
        <dbReference type="EMBL" id="SDO63914.1"/>
    </source>
</evidence>
<proteinExistence type="inferred from homology"/>
<dbReference type="GO" id="GO:0004497">
    <property type="term" value="F:monooxygenase activity"/>
    <property type="evidence" value="ECO:0007669"/>
    <property type="project" value="UniProtKB-KW"/>
</dbReference>
<keyword evidence="4 7" id="KW-0560">Oxidoreductase</keyword>
<dbReference type="RefSeq" id="WP_091373088.1">
    <property type="nucleotide sequence ID" value="NZ_FNDV01000009.1"/>
</dbReference>
<dbReference type="FunFam" id="1.10.630.10:FF:000018">
    <property type="entry name" value="Cytochrome P450 monooxygenase"/>
    <property type="match status" value="1"/>
</dbReference>
<dbReference type="Proteomes" id="UP000199651">
    <property type="component" value="Unassembled WGS sequence"/>
</dbReference>
<dbReference type="STRING" id="504798.SAMN05421871_109265"/>
<dbReference type="AlphaFoldDB" id="A0A1H0L6N2"/>
<dbReference type="PANTHER" id="PTHR46696:SF1">
    <property type="entry name" value="CYTOCHROME P450 YJIB-RELATED"/>
    <property type="match status" value="1"/>
</dbReference>
<reference evidence="9" key="1">
    <citation type="submission" date="2016-10" db="EMBL/GenBank/DDBJ databases">
        <authorList>
            <person name="Varghese N."/>
            <person name="Submissions S."/>
        </authorList>
    </citation>
    <scope>NUCLEOTIDE SEQUENCE [LARGE SCALE GENOMIC DNA]</scope>
    <source>
        <strain evidence="9">IBRC-M 10655</strain>
    </source>
</reference>
<accession>A0A1H0L6N2</accession>
<dbReference type="Pfam" id="PF00067">
    <property type="entry name" value="p450"/>
    <property type="match status" value="1"/>
</dbReference>
<dbReference type="PRINTS" id="PR00359">
    <property type="entry name" value="BP450"/>
</dbReference>
<dbReference type="SUPFAM" id="SSF48264">
    <property type="entry name" value="Cytochrome P450"/>
    <property type="match status" value="1"/>
</dbReference>
<dbReference type="Gene3D" id="1.10.630.10">
    <property type="entry name" value="Cytochrome P450"/>
    <property type="match status" value="1"/>
</dbReference>
<protein>
    <recommendedName>
        <fullName evidence="10">Cytochrome P450</fullName>
    </recommendedName>
</protein>
<comment type="similarity">
    <text evidence="1 7">Belongs to the cytochrome P450 family.</text>
</comment>